<accession>A0A1I5EK36</accession>
<dbReference type="PANTHER" id="PTHR13847:SF289">
    <property type="entry name" value="GLYCINE OXIDASE"/>
    <property type="match status" value="1"/>
</dbReference>
<sequence length="392" mass="42668">MPQRIAVIGAGVLGLAVAESLSRRGAQVTVFDKNYPGSGTSQISYAWVNANGKEPIRYHDLNAHAIDEHKRWQASHPASPRWLLETGTLEWAADESSLRQLAQRAAKLTTLDYPVEKRSRAALLGALPELRLDPRIQHAWFFPSECLLYPSLFIASLLADLRASGGQLVCNNEVTTLTETGRDVHLTMASGDEWRGDQLVLATGRWAPELMSQCGLELAMTDANRADPVACSFLAQTQPLPISLKCNLITPELNVRPDGGGRLMLQALDLDHHADPARPVSPDGLIGKEMLRRLRRLFKNAEGARIERIETGQRSRPADGLPASGYISESARVYLMVSHSGMTLAPLLGRLVAEEMLSGTASPMLSAFAPHRLLRPLSAVAKAAPAYLPSAQ</sequence>
<organism evidence="3 4">
    <name type="scientific">Candidatus Pantoea varia</name>
    <dbReference type="NCBI Taxonomy" id="1881036"/>
    <lineage>
        <taxon>Bacteria</taxon>
        <taxon>Pseudomonadati</taxon>
        <taxon>Pseudomonadota</taxon>
        <taxon>Gammaproteobacteria</taxon>
        <taxon>Enterobacterales</taxon>
        <taxon>Erwiniaceae</taxon>
        <taxon>Pantoea</taxon>
    </lineage>
</organism>
<dbReference type="InterPro" id="IPR036188">
    <property type="entry name" value="FAD/NAD-bd_sf"/>
</dbReference>
<evidence type="ECO:0000259" key="2">
    <source>
        <dbReference type="Pfam" id="PF01266"/>
    </source>
</evidence>
<dbReference type="RefSeq" id="WP_090964931.1">
    <property type="nucleotide sequence ID" value="NZ_FOVG01000003.1"/>
</dbReference>
<dbReference type="InterPro" id="IPR006076">
    <property type="entry name" value="FAD-dep_OxRdtase"/>
</dbReference>
<keyword evidence="1" id="KW-0560">Oxidoreductase</keyword>
<dbReference type="SUPFAM" id="SSF51905">
    <property type="entry name" value="FAD/NAD(P)-binding domain"/>
    <property type="match status" value="1"/>
</dbReference>
<proteinExistence type="predicted"/>
<reference evidence="4" key="1">
    <citation type="submission" date="2016-10" db="EMBL/GenBank/DDBJ databases">
        <authorList>
            <person name="Varghese N."/>
            <person name="Submissions S."/>
        </authorList>
    </citation>
    <scope>NUCLEOTIDE SEQUENCE [LARGE SCALE GENOMIC DNA]</scope>
    <source>
        <strain evidence="4">OV426</strain>
    </source>
</reference>
<dbReference type="PANTHER" id="PTHR13847">
    <property type="entry name" value="SARCOSINE DEHYDROGENASE-RELATED"/>
    <property type="match status" value="1"/>
</dbReference>
<feature type="domain" description="FAD dependent oxidoreductase" evidence="2">
    <location>
        <begin position="4"/>
        <end position="354"/>
    </location>
</feature>
<keyword evidence="4" id="KW-1185">Reference proteome</keyword>
<dbReference type="Pfam" id="PF01266">
    <property type="entry name" value="DAO"/>
    <property type="match status" value="1"/>
</dbReference>
<protein>
    <submittedName>
        <fullName evidence="3">Glycine/D-amino acid oxidase</fullName>
    </submittedName>
</protein>
<gene>
    <name evidence="3" type="ORF">SAMN05428971_2976</name>
</gene>
<evidence type="ECO:0000256" key="1">
    <source>
        <dbReference type="ARBA" id="ARBA00023002"/>
    </source>
</evidence>
<dbReference type="GO" id="GO:0005737">
    <property type="term" value="C:cytoplasm"/>
    <property type="evidence" value="ECO:0007669"/>
    <property type="project" value="TreeGrafter"/>
</dbReference>
<dbReference type="OrthoDB" id="8993739at2"/>
<dbReference type="EMBL" id="FOVG01000003">
    <property type="protein sequence ID" value="SFO11828.1"/>
    <property type="molecule type" value="Genomic_DNA"/>
</dbReference>
<dbReference type="AlphaFoldDB" id="A0A1I5EK36"/>
<dbReference type="Gene3D" id="3.50.50.60">
    <property type="entry name" value="FAD/NAD(P)-binding domain"/>
    <property type="match status" value="1"/>
</dbReference>
<dbReference type="Gene3D" id="3.30.9.10">
    <property type="entry name" value="D-Amino Acid Oxidase, subunit A, domain 2"/>
    <property type="match status" value="1"/>
</dbReference>
<dbReference type="GO" id="GO:0016491">
    <property type="term" value="F:oxidoreductase activity"/>
    <property type="evidence" value="ECO:0007669"/>
    <property type="project" value="UniProtKB-KW"/>
</dbReference>
<evidence type="ECO:0000313" key="4">
    <source>
        <dbReference type="Proteomes" id="UP000198968"/>
    </source>
</evidence>
<dbReference type="PRINTS" id="PR00419">
    <property type="entry name" value="ADXRDTASE"/>
</dbReference>
<name>A0A1I5EK36_9GAMM</name>
<dbReference type="Proteomes" id="UP000198968">
    <property type="component" value="Unassembled WGS sequence"/>
</dbReference>
<evidence type="ECO:0000313" key="3">
    <source>
        <dbReference type="EMBL" id="SFO11828.1"/>
    </source>
</evidence>